<dbReference type="Gene3D" id="3.40.50.1820">
    <property type="entry name" value="alpha/beta hydrolase"/>
    <property type="match status" value="1"/>
</dbReference>
<proteinExistence type="inferred from homology"/>
<name>A0A835MWL5_9ROSI</name>
<evidence type="ECO:0000259" key="2">
    <source>
        <dbReference type="Pfam" id="PF07859"/>
    </source>
</evidence>
<evidence type="ECO:0000313" key="3">
    <source>
        <dbReference type="EMBL" id="KAF9679579.1"/>
    </source>
</evidence>
<comment type="similarity">
    <text evidence="1">Belongs to the 'GDXG' lipolytic enzyme family.</text>
</comment>
<organism evidence="3 4">
    <name type="scientific">Salix dunnii</name>
    <dbReference type="NCBI Taxonomy" id="1413687"/>
    <lineage>
        <taxon>Eukaryota</taxon>
        <taxon>Viridiplantae</taxon>
        <taxon>Streptophyta</taxon>
        <taxon>Embryophyta</taxon>
        <taxon>Tracheophyta</taxon>
        <taxon>Spermatophyta</taxon>
        <taxon>Magnoliopsida</taxon>
        <taxon>eudicotyledons</taxon>
        <taxon>Gunneridae</taxon>
        <taxon>Pentapetalae</taxon>
        <taxon>rosids</taxon>
        <taxon>fabids</taxon>
        <taxon>Malpighiales</taxon>
        <taxon>Salicaceae</taxon>
        <taxon>Saliceae</taxon>
        <taxon>Salix</taxon>
    </lineage>
</organism>
<feature type="domain" description="Alpha/beta hydrolase fold-3" evidence="2">
    <location>
        <begin position="70"/>
        <end position="113"/>
    </location>
</feature>
<dbReference type="Proteomes" id="UP000657918">
    <property type="component" value="Unassembled WGS sequence"/>
</dbReference>
<evidence type="ECO:0000313" key="4">
    <source>
        <dbReference type="Proteomes" id="UP000657918"/>
    </source>
</evidence>
<protein>
    <recommendedName>
        <fullName evidence="2">Alpha/beta hydrolase fold-3 domain-containing protein</fullName>
    </recommendedName>
</protein>
<comment type="caution">
    <text evidence="3">The sequence shown here is derived from an EMBL/GenBank/DDBJ whole genome shotgun (WGS) entry which is preliminary data.</text>
</comment>
<sequence>MQQKYWSLFTLQPCLDSKFIYCRNEMPVSVDNFSFGVASNLFMVHAVVQSLQFSVIIWYDVKDVNGTLMLVGRVNGDHRLLRTVKLCDVIVVAVGYRLAPETKYPGAFGDFQDLILATGLAVSRESCR</sequence>
<dbReference type="OrthoDB" id="408631at2759"/>
<gene>
    <name evidence="3" type="ORF">SADUNF_Sadunf06G0029500</name>
</gene>
<dbReference type="InterPro" id="IPR029058">
    <property type="entry name" value="AB_hydrolase_fold"/>
</dbReference>
<evidence type="ECO:0000256" key="1">
    <source>
        <dbReference type="ARBA" id="ARBA00010515"/>
    </source>
</evidence>
<dbReference type="GO" id="GO:0016787">
    <property type="term" value="F:hydrolase activity"/>
    <property type="evidence" value="ECO:0007669"/>
    <property type="project" value="InterPro"/>
</dbReference>
<dbReference type="SUPFAM" id="SSF53474">
    <property type="entry name" value="alpha/beta-Hydrolases"/>
    <property type="match status" value="1"/>
</dbReference>
<dbReference type="AlphaFoldDB" id="A0A835MWL5"/>
<accession>A0A835MWL5</accession>
<dbReference type="InterPro" id="IPR013094">
    <property type="entry name" value="AB_hydrolase_3"/>
</dbReference>
<reference evidence="3 4" key="1">
    <citation type="submission" date="2020-10" db="EMBL/GenBank/DDBJ databases">
        <title>Plant Genome Project.</title>
        <authorList>
            <person name="Zhang R.-G."/>
        </authorList>
    </citation>
    <scope>NUCLEOTIDE SEQUENCE [LARGE SCALE GENOMIC DNA]</scope>
    <source>
        <strain evidence="3">FAFU-HL-1</strain>
        <tissue evidence="3">Leaf</tissue>
    </source>
</reference>
<dbReference type="EMBL" id="JADGMS010000006">
    <property type="protein sequence ID" value="KAF9679579.1"/>
    <property type="molecule type" value="Genomic_DNA"/>
</dbReference>
<dbReference type="Pfam" id="PF07859">
    <property type="entry name" value="Abhydrolase_3"/>
    <property type="match status" value="1"/>
</dbReference>
<keyword evidence="4" id="KW-1185">Reference proteome</keyword>